<dbReference type="Gene3D" id="2.40.10.10">
    <property type="entry name" value="Trypsin-like serine proteases"/>
    <property type="match status" value="2"/>
</dbReference>
<dbReference type="CDD" id="cd12214">
    <property type="entry name" value="ChiA1_BD"/>
    <property type="match status" value="1"/>
</dbReference>
<evidence type="ECO:0000256" key="4">
    <source>
        <dbReference type="ARBA" id="ARBA00022801"/>
    </source>
</evidence>
<proteinExistence type="inferred from homology"/>
<evidence type="ECO:0000256" key="1">
    <source>
        <dbReference type="ARBA" id="ARBA00007664"/>
    </source>
</evidence>
<feature type="disulfide bond" evidence="9">
    <location>
        <begin position="309"/>
        <end position="319"/>
    </location>
</feature>
<dbReference type="SUPFAM" id="SSF51055">
    <property type="entry name" value="Carbohydrate binding domain"/>
    <property type="match status" value="1"/>
</dbReference>
<keyword evidence="5" id="KW-0720">Serine protease</keyword>
<dbReference type="AlphaFoldDB" id="A0A243SBI7"/>
<dbReference type="InterPro" id="IPR043504">
    <property type="entry name" value="Peptidase_S1_PA_chymotrypsin"/>
</dbReference>
<keyword evidence="4" id="KW-0378">Hydrolase</keyword>
<comment type="caution">
    <text evidence="12">The sequence shown here is derived from an EMBL/GenBank/DDBJ whole genome shotgun (WGS) entry which is preliminary data.</text>
</comment>
<dbReference type="GO" id="GO:0006508">
    <property type="term" value="P:proteolysis"/>
    <property type="evidence" value="ECO:0007669"/>
    <property type="project" value="UniProtKB-KW"/>
</dbReference>
<feature type="active site" description="Charge relay system" evidence="8">
    <location>
        <position position="242"/>
    </location>
</feature>
<dbReference type="SUPFAM" id="SSF54806">
    <property type="entry name" value="Alpha-lytic protease prodomain"/>
    <property type="match status" value="1"/>
</dbReference>
<keyword evidence="6" id="KW-0865">Zymogen</keyword>
<dbReference type="InterPro" id="IPR001254">
    <property type="entry name" value="Trypsin_dom"/>
</dbReference>
<feature type="signal peptide" evidence="10">
    <location>
        <begin position="1"/>
        <end position="30"/>
    </location>
</feature>
<feature type="active site" description="Charge relay system" evidence="8">
    <location>
        <position position="351"/>
    </location>
</feature>
<dbReference type="InterPro" id="IPR003610">
    <property type="entry name" value="CBM5/12"/>
</dbReference>
<evidence type="ECO:0000256" key="2">
    <source>
        <dbReference type="ARBA" id="ARBA00022670"/>
    </source>
</evidence>
<dbReference type="InterPro" id="IPR001316">
    <property type="entry name" value="Pept_S1A_streptogrisin"/>
</dbReference>
<dbReference type="PRINTS" id="PR00861">
    <property type="entry name" value="ALYTICPTASE"/>
</dbReference>
<feature type="domain" description="Chitin-binding type-3" evidence="11">
    <location>
        <begin position="409"/>
        <end position="455"/>
    </location>
</feature>
<dbReference type="GO" id="GO:0005975">
    <property type="term" value="P:carbohydrate metabolic process"/>
    <property type="evidence" value="ECO:0007669"/>
    <property type="project" value="InterPro"/>
</dbReference>
<accession>A0A243SBI7</accession>
<dbReference type="Pfam" id="PF00089">
    <property type="entry name" value="Trypsin"/>
    <property type="match status" value="1"/>
</dbReference>
<evidence type="ECO:0000313" key="13">
    <source>
        <dbReference type="Proteomes" id="UP000195105"/>
    </source>
</evidence>
<keyword evidence="2 12" id="KW-0645">Protease</keyword>
<dbReference type="GO" id="GO:0030246">
    <property type="term" value="F:carbohydrate binding"/>
    <property type="evidence" value="ECO:0007669"/>
    <property type="project" value="InterPro"/>
</dbReference>
<dbReference type="Pfam" id="PF02983">
    <property type="entry name" value="Pro_Al_protease"/>
    <property type="match status" value="1"/>
</dbReference>
<dbReference type="InterPro" id="IPR009003">
    <property type="entry name" value="Peptidase_S1_PA"/>
</dbReference>
<evidence type="ECO:0000256" key="7">
    <source>
        <dbReference type="ARBA" id="ARBA00023157"/>
    </source>
</evidence>
<feature type="disulfide bond" evidence="9">
    <location>
        <begin position="223"/>
        <end position="243"/>
    </location>
</feature>
<dbReference type="InterPro" id="IPR035070">
    <property type="entry name" value="Streptogrisin_prodomain"/>
</dbReference>
<dbReference type="GO" id="GO:0004252">
    <property type="term" value="F:serine-type endopeptidase activity"/>
    <property type="evidence" value="ECO:0007669"/>
    <property type="project" value="InterPro"/>
</dbReference>
<dbReference type="Proteomes" id="UP000195105">
    <property type="component" value="Unassembled WGS sequence"/>
</dbReference>
<dbReference type="RefSeq" id="WP_086599554.1">
    <property type="nucleotide sequence ID" value="NZ_NGFN01000014.1"/>
</dbReference>
<evidence type="ECO:0000256" key="5">
    <source>
        <dbReference type="ARBA" id="ARBA00022825"/>
    </source>
</evidence>
<dbReference type="Gene3D" id="3.30.300.50">
    <property type="match status" value="2"/>
</dbReference>
<dbReference type="SUPFAM" id="SSF50494">
    <property type="entry name" value="Trypsin-like serine proteases"/>
    <property type="match status" value="1"/>
</dbReference>
<dbReference type="InterPro" id="IPR004236">
    <property type="entry name" value="Pept_S1_alpha_lytic"/>
</dbReference>
<keyword evidence="3 10" id="KW-0732">Signal</keyword>
<name>A0A243SBI7_9ACTN</name>
<evidence type="ECO:0000256" key="8">
    <source>
        <dbReference type="PIRSR" id="PIRSR001134-1"/>
    </source>
</evidence>
<dbReference type="EMBL" id="NGFN01000014">
    <property type="protein sequence ID" value="OUD04400.1"/>
    <property type="molecule type" value="Genomic_DNA"/>
</dbReference>
<evidence type="ECO:0000256" key="6">
    <source>
        <dbReference type="ARBA" id="ARBA00023145"/>
    </source>
</evidence>
<keyword evidence="13" id="KW-1185">Reference proteome</keyword>
<evidence type="ECO:0000256" key="3">
    <source>
        <dbReference type="ARBA" id="ARBA00022729"/>
    </source>
</evidence>
<feature type="disulfide bond" evidence="9">
    <location>
        <begin position="345"/>
        <end position="372"/>
    </location>
</feature>
<dbReference type="Gene3D" id="2.10.10.20">
    <property type="entry name" value="Carbohydrate-binding module superfamily 5/12"/>
    <property type="match status" value="1"/>
</dbReference>
<organism evidence="12 13">
    <name type="scientific">Streptomyces swartbergensis</name>
    <dbReference type="NCBI Taxonomy" id="487165"/>
    <lineage>
        <taxon>Bacteria</taxon>
        <taxon>Bacillati</taxon>
        <taxon>Actinomycetota</taxon>
        <taxon>Actinomycetes</taxon>
        <taxon>Kitasatosporales</taxon>
        <taxon>Streptomycetaceae</taxon>
        <taxon>Streptomyces</taxon>
    </lineage>
</organism>
<dbReference type="Pfam" id="PF02839">
    <property type="entry name" value="CBM_5_12"/>
    <property type="match status" value="1"/>
</dbReference>
<evidence type="ECO:0000256" key="9">
    <source>
        <dbReference type="PIRSR" id="PIRSR001134-2"/>
    </source>
</evidence>
<evidence type="ECO:0000313" key="12">
    <source>
        <dbReference type="EMBL" id="OUD04400.1"/>
    </source>
</evidence>
<dbReference type="InterPro" id="IPR036573">
    <property type="entry name" value="CBM_sf_5/12"/>
</dbReference>
<evidence type="ECO:0000256" key="10">
    <source>
        <dbReference type="SAM" id="SignalP"/>
    </source>
</evidence>
<keyword evidence="7 9" id="KW-1015">Disulfide bond</keyword>
<sequence length="455" mass="47023">MVHRHAVTGRRAALTALGALVATGIPSAVAAEPAPPAGPLPSSAQTLGADRPSAPVLRALQRDLGLTPAQASRRLVNEAEAGTRAGRLRNALGDRFAGAWLRGATSQELIVATTHATDVPTIRAQGAKAAVVKKTLRDLQAAKRRLDAAAGRVSTRDTPLWYVDIPANRVAVEATNKAAAAVFVKAAGLDGKSVGVKVTANRPRLLAEITGGDAYYVDGSARCSVGFCVTKGDQQGFASAGHCGKSGARTTGFNNAEQGTIQASTFPGKDMSWVAVNDQWTTTPNVRVAGEQKVQITGSVQALVGAAVCRSGSTTGWHCGQIEQHDTSVSYAEGRVDGLTRTTVCAEPGDSGGPFVAGVQAQGVTSGGTGDCRSGGTTFYQPINSLLRDFGLTLRTAAAQASAPRDNVAQAWAAGRVYEAGVTVSHAGARYRCLQAHQAQGAWAPSRTPALWQRV</sequence>
<dbReference type="GO" id="GO:0004553">
    <property type="term" value="F:hydrolase activity, hydrolyzing O-glycosyl compounds"/>
    <property type="evidence" value="ECO:0007669"/>
    <property type="project" value="InterPro"/>
</dbReference>
<dbReference type="GO" id="GO:0005576">
    <property type="term" value="C:extracellular region"/>
    <property type="evidence" value="ECO:0007669"/>
    <property type="project" value="InterPro"/>
</dbReference>
<reference evidence="12 13" key="1">
    <citation type="submission" date="2017-05" db="EMBL/GenBank/DDBJ databases">
        <title>Biotechnological potential of actinobacteria isolated from South African environments.</title>
        <authorList>
            <person name="Le Roes-Hill M."/>
            <person name="Prins A."/>
            <person name="Durrell K.A."/>
        </authorList>
    </citation>
    <scope>NUCLEOTIDE SEQUENCE [LARGE SCALE GENOMIC DNA]</scope>
    <source>
        <strain evidence="12 13">HMC13</strain>
    </source>
</reference>
<evidence type="ECO:0000259" key="11">
    <source>
        <dbReference type="SMART" id="SM00495"/>
    </source>
</evidence>
<dbReference type="InterPro" id="IPR037295">
    <property type="entry name" value="Alpha-lytic_protease_prodomain"/>
</dbReference>
<feature type="chain" id="PRO_5013167947" evidence="10">
    <location>
        <begin position="31"/>
        <end position="455"/>
    </location>
</feature>
<gene>
    <name evidence="12" type="ORF">CA983_04405</name>
</gene>
<comment type="similarity">
    <text evidence="1">Belongs to the peptidase S1 family.</text>
</comment>
<feature type="active site" description="Charge relay system" evidence="8">
    <location>
        <position position="270"/>
    </location>
</feature>
<dbReference type="PIRSF" id="PIRSF001134">
    <property type="entry name" value="Streptogrisin"/>
    <property type="match status" value="1"/>
</dbReference>
<dbReference type="CDD" id="cd21112">
    <property type="entry name" value="alphaLP-like"/>
    <property type="match status" value="1"/>
</dbReference>
<dbReference type="SMART" id="SM00495">
    <property type="entry name" value="ChtBD3"/>
    <property type="match status" value="1"/>
</dbReference>
<protein>
    <submittedName>
        <fullName evidence="12">Serine protease</fullName>
    </submittedName>
</protein>